<sequence>MNENTKSQLRSHAIRVCLLWHGVDSGNLGVRALTESQIHLIRQAADAVGTHVDFEIVGWAGSSDPGKFRQLGVQLVTPVNGRSMLSRSGVRAAFRRADVVLDIGEGDSFSDIYGLKRLLYFAVTKWMATTGSVPLVLSPQTIGPFSSWWSIAISDFCLRRAASIFPRDELSRQYVAARNLGVSFDEIVDVAFALPYERTSHGRADHLTVGVNISGLLWNEASGSNRFKLQLDYRALTRQLLEHFTRMDAVHVVLVPHVLGEAGSVDDDLSICEAMQREFPNTSIAPRYDGPSAAKSHISGFDFFIGARMHACIAAISSGVPVVPLAYSRKFTGLFNTVGYPHVADCRSLDVSAVMSLVRQTFEQRAHLSATIQDANDIAAARLKIYTDKIAELLASAKNRDSI</sequence>
<dbReference type="RefSeq" id="WP_332292010.1">
    <property type="nucleotide sequence ID" value="NZ_JAZIBG010000044.1"/>
</dbReference>
<evidence type="ECO:0000259" key="1">
    <source>
        <dbReference type="Pfam" id="PF04230"/>
    </source>
</evidence>
<evidence type="ECO:0000313" key="2">
    <source>
        <dbReference type="EMBL" id="MEF7616505.1"/>
    </source>
</evidence>
<feature type="domain" description="Polysaccharide pyruvyl transferase" evidence="1">
    <location>
        <begin position="88"/>
        <end position="328"/>
    </location>
</feature>
<gene>
    <name evidence="2" type="ORF">V4F39_21495</name>
</gene>
<dbReference type="PANTHER" id="PTHR36836:SF1">
    <property type="entry name" value="COLANIC ACID BIOSYNTHESIS PROTEIN WCAK"/>
    <property type="match status" value="1"/>
</dbReference>
<comment type="caution">
    <text evidence="2">The sequence shown here is derived from an EMBL/GenBank/DDBJ whole genome shotgun (WGS) entry which is preliminary data.</text>
</comment>
<dbReference type="Proteomes" id="UP001336250">
    <property type="component" value="Unassembled WGS sequence"/>
</dbReference>
<reference evidence="2 3" key="1">
    <citation type="submission" date="2024-02" db="EMBL/GenBank/DDBJ databases">
        <title>Genome sequence of Aquincola sp. MAHUQ-54.</title>
        <authorList>
            <person name="Huq M.A."/>
        </authorList>
    </citation>
    <scope>NUCLEOTIDE SEQUENCE [LARGE SCALE GENOMIC DNA]</scope>
    <source>
        <strain evidence="2 3">MAHUQ-54</strain>
    </source>
</reference>
<protein>
    <submittedName>
        <fullName evidence="2">Polysaccharide pyruvyl transferase family protein</fullName>
    </submittedName>
</protein>
<proteinExistence type="predicted"/>
<dbReference type="EMBL" id="JAZIBG010000044">
    <property type="protein sequence ID" value="MEF7616505.1"/>
    <property type="molecule type" value="Genomic_DNA"/>
</dbReference>
<dbReference type="GO" id="GO:0016740">
    <property type="term" value="F:transferase activity"/>
    <property type="evidence" value="ECO:0007669"/>
    <property type="project" value="UniProtKB-KW"/>
</dbReference>
<keyword evidence="2" id="KW-0808">Transferase</keyword>
<evidence type="ECO:0000313" key="3">
    <source>
        <dbReference type="Proteomes" id="UP001336250"/>
    </source>
</evidence>
<name>A0AAW9QND0_9BURK</name>
<dbReference type="InterPro" id="IPR007345">
    <property type="entry name" value="Polysacch_pyruvyl_Trfase"/>
</dbReference>
<dbReference type="AlphaFoldDB" id="A0AAW9QND0"/>
<dbReference type="PANTHER" id="PTHR36836">
    <property type="entry name" value="COLANIC ACID BIOSYNTHESIS PROTEIN WCAK"/>
    <property type="match status" value="1"/>
</dbReference>
<organism evidence="2 3">
    <name type="scientific">Aquincola agrisoli</name>
    <dbReference type="NCBI Taxonomy" id="3119538"/>
    <lineage>
        <taxon>Bacteria</taxon>
        <taxon>Pseudomonadati</taxon>
        <taxon>Pseudomonadota</taxon>
        <taxon>Betaproteobacteria</taxon>
        <taxon>Burkholderiales</taxon>
        <taxon>Sphaerotilaceae</taxon>
        <taxon>Aquincola</taxon>
    </lineage>
</organism>
<accession>A0AAW9QND0</accession>
<keyword evidence="3" id="KW-1185">Reference proteome</keyword>
<dbReference type="Pfam" id="PF04230">
    <property type="entry name" value="PS_pyruv_trans"/>
    <property type="match status" value="1"/>
</dbReference>